<feature type="binding site" evidence="8">
    <location>
        <position position="166"/>
    </location>
    <ligand>
        <name>substrate</name>
    </ligand>
</feature>
<evidence type="ECO:0000256" key="6">
    <source>
        <dbReference type="ARBA" id="ARBA00023235"/>
    </source>
</evidence>
<comment type="catalytic activity">
    <reaction evidence="7 8">
        <text>(2S,6S)-2,6-diaminopimelate = meso-2,6-diaminopimelate</text>
        <dbReference type="Rhea" id="RHEA:15393"/>
        <dbReference type="ChEBI" id="CHEBI:57609"/>
        <dbReference type="ChEBI" id="CHEBI:57791"/>
        <dbReference type="EC" id="5.1.1.7"/>
    </reaction>
</comment>
<dbReference type="RefSeq" id="WP_229360689.1">
    <property type="nucleotide sequence ID" value="NZ_CP017641.1"/>
</dbReference>
<feature type="active site" evidence="9">
    <location>
        <position position="77"/>
    </location>
</feature>
<proteinExistence type="inferred from homology"/>
<dbReference type="GO" id="GO:0005829">
    <property type="term" value="C:cytosol"/>
    <property type="evidence" value="ECO:0007669"/>
    <property type="project" value="TreeGrafter"/>
</dbReference>
<reference evidence="10 11" key="1">
    <citation type="journal article" date="2016" name="Front. Microbiol.">
        <title>Fuerstia marisgermanicae gen. nov., sp. nov., an Unusual Member of the Phylum Planctomycetes from the German Wadden Sea.</title>
        <authorList>
            <person name="Kohn T."/>
            <person name="Heuer A."/>
            <person name="Jogler M."/>
            <person name="Vollmers J."/>
            <person name="Boedeker C."/>
            <person name="Bunk B."/>
            <person name="Rast P."/>
            <person name="Borchert D."/>
            <person name="Glockner I."/>
            <person name="Freese H.M."/>
            <person name="Klenk H.P."/>
            <person name="Overmann J."/>
            <person name="Kaster A.K."/>
            <person name="Rohde M."/>
            <person name="Wiegand S."/>
            <person name="Jogler C."/>
        </authorList>
    </citation>
    <scope>NUCLEOTIDE SEQUENCE [LARGE SCALE GENOMIC DNA]</scope>
    <source>
        <strain evidence="10 11">NH11</strain>
    </source>
</reference>
<dbReference type="HAMAP" id="MF_00197">
    <property type="entry name" value="DAP_epimerase"/>
    <property type="match status" value="1"/>
</dbReference>
<feature type="binding site" evidence="8">
    <location>
        <position position="68"/>
    </location>
    <ligand>
        <name>substrate</name>
    </ligand>
</feature>
<evidence type="ECO:0000256" key="1">
    <source>
        <dbReference type="ARBA" id="ARBA00005196"/>
    </source>
</evidence>
<comment type="subcellular location">
    <subcellularLocation>
        <location evidence="8">Cytoplasm</location>
    </subcellularLocation>
</comment>
<evidence type="ECO:0000256" key="3">
    <source>
        <dbReference type="ARBA" id="ARBA00013080"/>
    </source>
</evidence>
<dbReference type="UniPathway" id="UPA00034">
    <property type="reaction ID" value="UER00025"/>
</dbReference>
<keyword evidence="4 8" id="KW-0028">Amino-acid biosynthesis</keyword>
<comment type="function">
    <text evidence="8">Catalyzes the stereoinversion of LL-2,6-diaminopimelate (L,L-DAP) to meso-diaminopimelate (meso-DAP), a precursor of L-lysine and an essential component of the bacterial peptidoglycan.</text>
</comment>
<feature type="active site" description="Proton donor" evidence="8">
    <location>
        <position position="77"/>
    </location>
</feature>
<gene>
    <name evidence="8 10" type="primary">dapF</name>
    <name evidence="10" type="ORF">Fuma_03907</name>
</gene>
<feature type="binding site" evidence="8">
    <location>
        <begin position="78"/>
        <end position="79"/>
    </location>
    <ligand>
        <name>substrate</name>
    </ligand>
</feature>
<organism evidence="10 11">
    <name type="scientific">Fuerstiella marisgermanici</name>
    <dbReference type="NCBI Taxonomy" id="1891926"/>
    <lineage>
        <taxon>Bacteria</taxon>
        <taxon>Pseudomonadati</taxon>
        <taxon>Planctomycetota</taxon>
        <taxon>Planctomycetia</taxon>
        <taxon>Planctomycetales</taxon>
        <taxon>Planctomycetaceae</taxon>
        <taxon>Fuerstiella</taxon>
    </lineage>
</organism>
<dbReference type="GO" id="GO:0009089">
    <property type="term" value="P:lysine biosynthetic process via diaminopimelate"/>
    <property type="evidence" value="ECO:0007669"/>
    <property type="project" value="UniProtKB-UniRule"/>
</dbReference>
<evidence type="ECO:0000313" key="10">
    <source>
        <dbReference type="EMBL" id="APZ94281.1"/>
    </source>
</evidence>
<keyword evidence="11" id="KW-1185">Reference proteome</keyword>
<feature type="binding site" evidence="8">
    <location>
        <begin position="227"/>
        <end position="228"/>
    </location>
    <ligand>
        <name>substrate</name>
    </ligand>
</feature>
<sequence>MHNLPFIKMHGCGNDYVFVDGFETDLPRHPAKLAIKVANRNFGVGSDGLILLVPVADDTADVEMRMFNADGSEGDMCGNGVRCVALWMARQRRISELCRVRTKSRLVTATVSPLSADSNSGTVSVDMGAPVIESADGTTECLTDISLPGQSESPPQIEFTRVSMGNPHAVIFNQELSDRNVKLLGAAIERHSTFPNGTNVEWVNIVSPTELQVRVWERGSGETLACGSGACAVGVAAVLRGVCRRGEPIGISLPGGRLEICWKPEGHVLLTGPATVSFVGTWHGGVA</sequence>
<dbReference type="InterPro" id="IPR001653">
    <property type="entry name" value="DAP_epimerase_DapF"/>
</dbReference>
<keyword evidence="5 8" id="KW-0457">Lysine biosynthesis</keyword>
<dbReference type="PANTHER" id="PTHR31689:SF0">
    <property type="entry name" value="DIAMINOPIMELATE EPIMERASE"/>
    <property type="match status" value="1"/>
</dbReference>
<dbReference type="EMBL" id="CP017641">
    <property type="protein sequence ID" value="APZ94281.1"/>
    <property type="molecule type" value="Genomic_DNA"/>
</dbReference>
<protein>
    <recommendedName>
        <fullName evidence="3 8">Diaminopimelate epimerase</fullName>
        <shortName evidence="8">DAP epimerase</shortName>
        <ecNumber evidence="3 8">5.1.1.7</ecNumber>
    </recommendedName>
    <alternativeName>
        <fullName evidence="8">PLP-independent amino acid racemase</fullName>
    </alternativeName>
</protein>
<feature type="site" description="Could be important to modulate the pK values of the two catalytic cysteine residues" evidence="8">
    <location>
        <position position="217"/>
    </location>
</feature>
<dbReference type="InterPro" id="IPR018510">
    <property type="entry name" value="DAP_epimerase_AS"/>
</dbReference>
<keyword evidence="8" id="KW-0963">Cytoplasm</keyword>
<dbReference type="STRING" id="1891926.Fuma_03907"/>
<dbReference type="Pfam" id="PF01678">
    <property type="entry name" value="DAP_epimerase"/>
    <property type="match status" value="2"/>
</dbReference>
<feature type="active site" description="Proton acceptor" evidence="8">
    <location>
        <position position="226"/>
    </location>
</feature>
<comment type="similarity">
    <text evidence="2 8">Belongs to the diaminopimelate epimerase family.</text>
</comment>
<dbReference type="EC" id="5.1.1.7" evidence="3 8"/>
<dbReference type="PROSITE" id="PS01326">
    <property type="entry name" value="DAP_EPIMERASE"/>
    <property type="match status" value="1"/>
</dbReference>
<evidence type="ECO:0000256" key="9">
    <source>
        <dbReference type="PROSITE-ProRule" id="PRU10125"/>
    </source>
</evidence>
<dbReference type="PANTHER" id="PTHR31689">
    <property type="entry name" value="DIAMINOPIMELATE EPIMERASE, CHLOROPLASTIC"/>
    <property type="match status" value="1"/>
</dbReference>
<keyword evidence="6 8" id="KW-0413">Isomerase</keyword>
<feature type="binding site" evidence="8">
    <location>
        <position position="199"/>
    </location>
    <ligand>
        <name>substrate</name>
    </ligand>
</feature>
<evidence type="ECO:0000256" key="5">
    <source>
        <dbReference type="ARBA" id="ARBA00023154"/>
    </source>
</evidence>
<dbReference type="GO" id="GO:0008837">
    <property type="term" value="F:diaminopimelate epimerase activity"/>
    <property type="evidence" value="ECO:0007669"/>
    <property type="project" value="UniProtKB-UniRule"/>
</dbReference>
<dbReference type="KEGG" id="fmr:Fuma_03907"/>
<feature type="site" description="Could be important to modulate the pK values of the two catalytic cysteine residues" evidence="8">
    <location>
        <position position="168"/>
    </location>
</feature>
<comment type="subunit">
    <text evidence="8">Homodimer.</text>
</comment>
<dbReference type="Proteomes" id="UP000187735">
    <property type="component" value="Chromosome"/>
</dbReference>
<accession>A0A1P8WJQ4</accession>
<comment type="caution">
    <text evidence="8">Lacks conserved residue(s) required for the propagation of feature annotation.</text>
</comment>
<dbReference type="AlphaFoldDB" id="A0A1P8WJQ4"/>
<evidence type="ECO:0000256" key="7">
    <source>
        <dbReference type="ARBA" id="ARBA00051712"/>
    </source>
</evidence>
<evidence type="ECO:0000313" key="11">
    <source>
        <dbReference type="Proteomes" id="UP000187735"/>
    </source>
</evidence>
<evidence type="ECO:0000256" key="4">
    <source>
        <dbReference type="ARBA" id="ARBA00022605"/>
    </source>
</evidence>
<feature type="binding site" evidence="8">
    <location>
        <position position="14"/>
    </location>
    <ligand>
        <name>substrate</name>
    </ligand>
</feature>
<dbReference type="SUPFAM" id="SSF54506">
    <property type="entry name" value="Diaminopimelate epimerase-like"/>
    <property type="match status" value="2"/>
</dbReference>
<feature type="binding site" evidence="8">
    <location>
        <begin position="217"/>
        <end position="218"/>
    </location>
    <ligand>
        <name>substrate</name>
    </ligand>
</feature>
<name>A0A1P8WJQ4_9PLAN</name>
<dbReference type="Gene3D" id="3.10.310.10">
    <property type="entry name" value="Diaminopimelate Epimerase, Chain A, domain 1"/>
    <property type="match status" value="2"/>
</dbReference>
<comment type="pathway">
    <text evidence="1 8">Amino-acid biosynthesis; L-lysine biosynthesis via DAP pathway; DL-2,6-diaminopimelate from LL-2,6-diaminopimelate: step 1/1.</text>
</comment>
<evidence type="ECO:0000256" key="8">
    <source>
        <dbReference type="HAMAP-Rule" id="MF_00197"/>
    </source>
</evidence>
<evidence type="ECO:0000256" key="2">
    <source>
        <dbReference type="ARBA" id="ARBA00010219"/>
    </source>
</evidence>
<dbReference type="NCBIfam" id="TIGR00652">
    <property type="entry name" value="DapF"/>
    <property type="match status" value="1"/>
</dbReference>